<protein>
    <recommendedName>
        <fullName evidence="1">Methyltransferase small domain-containing protein</fullName>
    </recommendedName>
</protein>
<dbReference type="PANTHER" id="PTHR18895:SF74">
    <property type="entry name" value="MTRF1L RELEASE FACTOR GLUTAMINE METHYLTRANSFERASE"/>
    <property type="match status" value="1"/>
</dbReference>
<dbReference type="InterPro" id="IPR007848">
    <property type="entry name" value="Small_mtfrase_dom"/>
</dbReference>
<reference evidence="2 3" key="1">
    <citation type="submission" date="2021-06" db="EMBL/GenBank/DDBJ databases">
        <title>Actinoplanes lichenicola sp. nov., and Actinoplanes ovalisporus sp. nov., isolated from lichen in Thailand.</title>
        <authorList>
            <person name="Saeng-In P."/>
            <person name="Kanchanasin P."/>
            <person name="Yuki M."/>
            <person name="Kudo T."/>
            <person name="Ohkuma M."/>
            <person name="Phongsopitanun W."/>
            <person name="Tanasupawat S."/>
        </authorList>
    </citation>
    <scope>NUCLEOTIDE SEQUENCE [LARGE SCALE GENOMIC DNA]</scope>
    <source>
        <strain evidence="2 3">NBRC 110975</strain>
    </source>
</reference>
<comment type="caution">
    <text evidence="2">The sequence shown here is derived from an EMBL/GenBank/DDBJ whole genome shotgun (WGS) entry which is preliminary data.</text>
</comment>
<evidence type="ECO:0000313" key="2">
    <source>
        <dbReference type="EMBL" id="MBU2669734.1"/>
    </source>
</evidence>
<dbReference type="CDD" id="cd02440">
    <property type="entry name" value="AdoMet_MTases"/>
    <property type="match status" value="1"/>
</dbReference>
<dbReference type="Pfam" id="PF05175">
    <property type="entry name" value="MTS"/>
    <property type="match status" value="1"/>
</dbReference>
<sequence>MPACASATVVERLRAAGCVFAEDEAAIIEATATDAEHRDRMVERRAGGEPLEQVVGHADFAGVRVRLRPGVFVPRVRSELLVRVAAEHDPKVLVDLCCGSGALGLAVRHRRPGIELHAADLDPVATACARDNGIADVHTGDLYDALPSTLQNRVDVLIANVPYVATDHIPFLPAEARDHEPRMALDGGPDGLDIFRRVAGSAPTWLAKGGILLSEITEAQAGEAIAATARSGLDAEVIYDEDLDARVVRATVRKS</sequence>
<dbReference type="EMBL" id="JAHKKG010000016">
    <property type="protein sequence ID" value="MBU2669734.1"/>
    <property type="molecule type" value="Genomic_DNA"/>
</dbReference>
<dbReference type="Proteomes" id="UP001519654">
    <property type="component" value="Unassembled WGS sequence"/>
</dbReference>
<dbReference type="InterPro" id="IPR022446">
    <property type="entry name" value="MeTrfrase_put"/>
</dbReference>
<name>A0ABS5Z200_9ACTN</name>
<accession>A0ABS5Z200</accession>
<dbReference type="Gene3D" id="3.40.50.150">
    <property type="entry name" value="Vaccinia Virus protein VP39"/>
    <property type="match status" value="1"/>
</dbReference>
<evidence type="ECO:0000259" key="1">
    <source>
        <dbReference type="Pfam" id="PF05175"/>
    </source>
</evidence>
<gene>
    <name evidence="2" type="ORF">KOI35_40120</name>
</gene>
<organism evidence="2 3">
    <name type="scientific">Paractinoplanes bogorensis</name>
    <dbReference type="NCBI Taxonomy" id="1610840"/>
    <lineage>
        <taxon>Bacteria</taxon>
        <taxon>Bacillati</taxon>
        <taxon>Actinomycetota</taxon>
        <taxon>Actinomycetes</taxon>
        <taxon>Micromonosporales</taxon>
        <taxon>Micromonosporaceae</taxon>
        <taxon>Paractinoplanes</taxon>
    </lineage>
</organism>
<dbReference type="SUPFAM" id="SSF53335">
    <property type="entry name" value="S-adenosyl-L-methionine-dependent methyltransferases"/>
    <property type="match status" value="1"/>
</dbReference>
<keyword evidence="3" id="KW-1185">Reference proteome</keyword>
<evidence type="ECO:0000313" key="3">
    <source>
        <dbReference type="Proteomes" id="UP001519654"/>
    </source>
</evidence>
<dbReference type="InterPro" id="IPR029063">
    <property type="entry name" value="SAM-dependent_MTases_sf"/>
</dbReference>
<dbReference type="InterPro" id="IPR050320">
    <property type="entry name" value="N5-glutamine_MTase"/>
</dbReference>
<dbReference type="PANTHER" id="PTHR18895">
    <property type="entry name" value="HEMK METHYLTRANSFERASE"/>
    <property type="match status" value="1"/>
</dbReference>
<proteinExistence type="predicted"/>
<dbReference type="NCBIfam" id="TIGR03704">
    <property type="entry name" value="PrmC_rel_meth"/>
    <property type="match status" value="1"/>
</dbReference>
<feature type="domain" description="Methyltransferase small" evidence="1">
    <location>
        <begin position="68"/>
        <end position="166"/>
    </location>
</feature>